<dbReference type="Pfam" id="PF13193">
    <property type="entry name" value="AMP-binding_C"/>
    <property type="match status" value="1"/>
</dbReference>
<dbReference type="PROSITE" id="PS00455">
    <property type="entry name" value="AMP_BINDING"/>
    <property type="match status" value="1"/>
</dbReference>
<dbReference type="InterPro" id="IPR042099">
    <property type="entry name" value="ANL_N_sf"/>
</dbReference>
<keyword evidence="2" id="KW-0812">Transmembrane</keyword>
<comment type="similarity">
    <text evidence="1">Belongs to the ATP-dependent AMP-binding enzyme family.</text>
</comment>
<dbReference type="GO" id="GO:0006631">
    <property type="term" value="P:fatty acid metabolic process"/>
    <property type="evidence" value="ECO:0007669"/>
    <property type="project" value="TreeGrafter"/>
</dbReference>
<dbReference type="PANTHER" id="PTHR43201">
    <property type="entry name" value="ACYL-COA SYNTHETASE"/>
    <property type="match status" value="1"/>
</dbReference>
<dbReference type="AlphaFoldDB" id="A0A0D2KYB7"/>
<dbReference type="Pfam" id="PF00501">
    <property type="entry name" value="AMP-binding"/>
    <property type="match status" value="1"/>
</dbReference>
<accession>A0A0D2KYB7</accession>
<dbReference type="InterPro" id="IPR025110">
    <property type="entry name" value="AMP-bd_C"/>
</dbReference>
<feature type="transmembrane region" description="Helical" evidence="2">
    <location>
        <begin position="87"/>
        <end position="114"/>
    </location>
</feature>
<evidence type="ECO:0000259" key="3">
    <source>
        <dbReference type="Pfam" id="PF00501"/>
    </source>
</evidence>
<proteinExistence type="inferred from homology"/>
<dbReference type="InterPro" id="IPR020845">
    <property type="entry name" value="AMP-binding_CS"/>
</dbReference>
<gene>
    <name evidence="5" type="ORF">Z520_01972</name>
</gene>
<dbReference type="OrthoDB" id="6614653at2759"/>
<dbReference type="InterPro" id="IPR000873">
    <property type="entry name" value="AMP-dep_synth/lig_dom"/>
</dbReference>
<dbReference type="GeneID" id="27707718"/>
<keyword evidence="2" id="KW-1133">Transmembrane helix</keyword>
<dbReference type="Gene3D" id="3.40.50.12780">
    <property type="entry name" value="N-terminal domain of ligase-like"/>
    <property type="match status" value="1"/>
</dbReference>
<dbReference type="SUPFAM" id="SSF56801">
    <property type="entry name" value="Acetyl-CoA synthetase-like"/>
    <property type="match status" value="1"/>
</dbReference>
<dbReference type="VEuPathDB" id="FungiDB:Z520_01972"/>
<dbReference type="Proteomes" id="UP000053411">
    <property type="component" value="Unassembled WGS sequence"/>
</dbReference>
<keyword evidence="6" id="KW-1185">Reference proteome</keyword>
<dbReference type="PANTHER" id="PTHR43201:SF8">
    <property type="entry name" value="ACYL-COA SYNTHETASE FAMILY MEMBER 3"/>
    <property type="match status" value="1"/>
</dbReference>
<dbReference type="InterPro" id="IPR045851">
    <property type="entry name" value="AMP-bd_C_sf"/>
</dbReference>
<evidence type="ECO:0000256" key="1">
    <source>
        <dbReference type="ARBA" id="ARBA00006432"/>
    </source>
</evidence>
<dbReference type="Gene3D" id="3.30.300.30">
    <property type="match status" value="1"/>
</dbReference>
<dbReference type="GO" id="GO:0031956">
    <property type="term" value="F:medium-chain fatty acid-CoA ligase activity"/>
    <property type="evidence" value="ECO:0007669"/>
    <property type="project" value="TreeGrafter"/>
</dbReference>
<evidence type="ECO:0000313" key="5">
    <source>
        <dbReference type="EMBL" id="KIY01834.1"/>
    </source>
</evidence>
<reference evidence="5 6" key="1">
    <citation type="submission" date="2015-01" db="EMBL/GenBank/DDBJ databases">
        <title>The Genome Sequence of Fonsecaea multimorphosa CBS 102226.</title>
        <authorList>
            <consortium name="The Broad Institute Genomics Platform"/>
            <person name="Cuomo C."/>
            <person name="de Hoog S."/>
            <person name="Gorbushina A."/>
            <person name="Stielow B."/>
            <person name="Teixiera M."/>
            <person name="Abouelleil A."/>
            <person name="Chapman S.B."/>
            <person name="Priest M."/>
            <person name="Young S.K."/>
            <person name="Wortman J."/>
            <person name="Nusbaum C."/>
            <person name="Birren B."/>
        </authorList>
    </citation>
    <scope>NUCLEOTIDE SEQUENCE [LARGE SCALE GENOMIC DNA]</scope>
    <source>
        <strain evidence="5 6">CBS 102226</strain>
    </source>
</reference>
<evidence type="ECO:0008006" key="7">
    <source>
        <dbReference type="Google" id="ProtNLM"/>
    </source>
</evidence>
<evidence type="ECO:0000256" key="2">
    <source>
        <dbReference type="SAM" id="Phobius"/>
    </source>
</evidence>
<organism evidence="5 6">
    <name type="scientific">Fonsecaea multimorphosa CBS 102226</name>
    <dbReference type="NCBI Taxonomy" id="1442371"/>
    <lineage>
        <taxon>Eukaryota</taxon>
        <taxon>Fungi</taxon>
        <taxon>Dikarya</taxon>
        <taxon>Ascomycota</taxon>
        <taxon>Pezizomycotina</taxon>
        <taxon>Eurotiomycetes</taxon>
        <taxon>Chaetothyriomycetidae</taxon>
        <taxon>Chaetothyriales</taxon>
        <taxon>Herpotrichiellaceae</taxon>
        <taxon>Fonsecaea</taxon>
    </lineage>
</organism>
<feature type="domain" description="AMP-dependent synthetase/ligase" evidence="3">
    <location>
        <begin position="39"/>
        <end position="408"/>
    </location>
</feature>
<name>A0A0D2KYB7_9EURO</name>
<dbReference type="RefSeq" id="XP_016635956.1">
    <property type="nucleotide sequence ID" value="XM_016772486.1"/>
</dbReference>
<sequence length="578" mass="62873">MAQAAAANMDRSQCVPPHSGDHILPNSPLFGKLIRHARRGRVALRDRGLGVEKTYAELLDAVLAFRKVVDASLSSDARARLHRGDEVYIGVLAAGGFEFTVAMLAVLALGAAAVPMFPTAPINELVYFITKSQQAAVLTSSAARDTATRAGKQAGDVTTIDILSNLPESPRFRALDMAMSSDPPQDDRAPGIVIFTSGTTGRPKAVVHRRTYTHETATSIGEGYDVDHRDVLLHLLPVHHTTGLGTSFFPFLCAGACIEFGGAATGGFDAEWVWDRFLRGGLTVFSAVPTIFMRLKWDFERRISKLAPAEVSRHVAAANQFRVLLSGSSALQDHVQQFWTELRAGTPILTRYGATEFPGCLKVPMDADHKALPKGCVGLPVPGVELKLSEGNEGELLVKSPYMFAKYLYDAEATKQAHDDQGWFKTGDIARRDGDFYTIVGRASVDIIKSGGYKISAIDIERECLSLPYVKEAMVVGVKDEELGQRVAAVIAVKKQQPQEAANLTLQQLRADLRPSLANYKLPTILRVVEGELPKGVTGKVQKKVLGPELIPSPGYELLPDVQVWRRAQKGGRLQARM</sequence>
<evidence type="ECO:0000313" key="6">
    <source>
        <dbReference type="Proteomes" id="UP000053411"/>
    </source>
</evidence>
<dbReference type="EMBL" id="KN848064">
    <property type="protein sequence ID" value="KIY01834.1"/>
    <property type="molecule type" value="Genomic_DNA"/>
</dbReference>
<feature type="domain" description="AMP-binding enzyme C-terminal" evidence="4">
    <location>
        <begin position="460"/>
        <end position="540"/>
    </location>
</feature>
<protein>
    <recommendedName>
        <fullName evidence="7">AMP-dependent synthetase/ligase domain-containing protein</fullName>
    </recommendedName>
</protein>
<dbReference type="STRING" id="1442371.A0A0D2KYB7"/>
<keyword evidence="2" id="KW-0472">Membrane</keyword>
<evidence type="ECO:0000259" key="4">
    <source>
        <dbReference type="Pfam" id="PF13193"/>
    </source>
</evidence>